<organism evidence="1 2">
    <name type="scientific">Aromia moschata</name>
    <dbReference type="NCBI Taxonomy" id="1265417"/>
    <lineage>
        <taxon>Eukaryota</taxon>
        <taxon>Metazoa</taxon>
        <taxon>Ecdysozoa</taxon>
        <taxon>Arthropoda</taxon>
        <taxon>Hexapoda</taxon>
        <taxon>Insecta</taxon>
        <taxon>Pterygota</taxon>
        <taxon>Neoptera</taxon>
        <taxon>Endopterygota</taxon>
        <taxon>Coleoptera</taxon>
        <taxon>Polyphaga</taxon>
        <taxon>Cucujiformia</taxon>
        <taxon>Chrysomeloidea</taxon>
        <taxon>Cerambycidae</taxon>
        <taxon>Cerambycinae</taxon>
        <taxon>Callichromatini</taxon>
        <taxon>Aromia</taxon>
    </lineage>
</organism>
<accession>A0AAV8XYA1</accession>
<name>A0AAV8XYA1_9CUCU</name>
<dbReference type="AlphaFoldDB" id="A0AAV8XYA1"/>
<comment type="caution">
    <text evidence="1">The sequence shown here is derived from an EMBL/GenBank/DDBJ whole genome shotgun (WGS) entry which is preliminary data.</text>
</comment>
<proteinExistence type="predicted"/>
<evidence type="ECO:0000313" key="1">
    <source>
        <dbReference type="EMBL" id="KAJ8943664.1"/>
    </source>
</evidence>
<gene>
    <name evidence="1" type="ORF">NQ318_005666</name>
</gene>
<protein>
    <submittedName>
        <fullName evidence="1">Uncharacterized protein</fullName>
    </submittedName>
</protein>
<dbReference type="Proteomes" id="UP001162162">
    <property type="component" value="Unassembled WGS sequence"/>
</dbReference>
<keyword evidence="2" id="KW-1185">Reference proteome</keyword>
<sequence length="86" mass="9754">MDIKITRAGLLKINPTIVDVFKAPYLPLFPDTTRRGQFDLAPSADRNPESLLRKSSRRYRPIRGMSVYICLGDKGSIAAGRRLHQR</sequence>
<dbReference type="EMBL" id="JAPWTK010000282">
    <property type="protein sequence ID" value="KAJ8943664.1"/>
    <property type="molecule type" value="Genomic_DNA"/>
</dbReference>
<reference evidence="1" key="1">
    <citation type="journal article" date="2023" name="Insect Mol. Biol.">
        <title>Genome sequencing provides insights into the evolution of gene families encoding plant cell wall-degrading enzymes in longhorned beetles.</title>
        <authorList>
            <person name="Shin N.R."/>
            <person name="Okamura Y."/>
            <person name="Kirsch R."/>
            <person name="Pauchet Y."/>
        </authorList>
    </citation>
    <scope>NUCLEOTIDE SEQUENCE</scope>
    <source>
        <strain evidence="1">AMC_N1</strain>
    </source>
</reference>
<evidence type="ECO:0000313" key="2">
    <source>
        <dbReference type="Proteomes" id="UP001162162"/>
    </source>
</evidence>